<dbReference type="InterPro" id="IPR001610">
    <property type="entry name" value="PAC"/>
</dbReference>
<evidence type="ECO:0000256" key="5">
    <source>
        <dbReference type="ARBA" id="ARBA00022777"/>
    </source>
</evidence>
<reference evidence="10 11" key="2">
    <citation type="journal article" date="2014" name="Int. J. Syst. Evol. Microbiol.">
        <title>Methanobacterium paludis sp. nov. and a novel strain of Methanobacterium lacus isolated from northern peatlands.</title>
        <authorList>
            <person name="Cadillo-Quiroz H."/>
            <person name="Brauer S.L."/>
            <person name="Goodson N."/>
            <person name="Yavitt J.B."/>
            <person name="Zinder S.H."/>
        </authorList>
    </citation>
    <scope>NUCLEOTIDE SEQUENCE [LARGE SCALE GENOMIC DNA]</scope>
    <source>
        <strain evidence="10 11">AL-21</strain>
    </source>
</reference>
<dbReference type="Pfam" id="PF08447">
    <property type="entry name" value="PAS_3"/>
    <property type="match status" value="1"/>
</dbReference>
<gene>
    <name evidence="10" type="ordered locus">Metbo_0757</name>
</gene>
<name>F0TB57_METLA</name>
<reference evidence="11" key="1">
    <citation type="submission" date="2011-02" db="EMBL/GenBank/DDBJ databases">
        <title>Complete sequence of Methanobacterium sp. AL-21.</title>
        <authorList>
            <consortium name="US DOE Joint Genome Institute"/>
            <person name="Lucas S."/>
            <person name="Copeland A."/>
            <person name="Lapidus A."/>
            <person name="Cheng J.-F."/>
            <person name="Goodwin L."/>
            <person name="Pitluck S."/>
            <person name="Chertkov O."/>
            <person name="Detter J.C."/>
            <person name="Han C."/>
            <person name="Tapia R."/>
            <person name="Land M."/>
            <person name="Hauser L."/>
            <person name="Kyrpides N."/>
            <person name="Ivanova N."/>
            <person name="Mikhailova N."/>
            <person name="Pagani I."/>
            <person name="Cadillo-Quiroz H."/>
            <person name="Imachi H."/>
            <person name="Zinder S."/>
            <person name="Liu W."/>
            <person name="Woyke T."/>
        </authorList>
    </citation>
    <scope>NUCLEOTIDE SEQUENCE [LARGE SCALE GENOMIC DNA]</scope>
    <source>
        <strain evidence="11">AL-21</strain>
    </source>
</reference>
<dbReference type="Gene3D" id="3.30.565.10">
    <property type="entry name" value="Histidine kinase-like ATPase, C-terminal domain"/>
    <property type="match status" value="1"/>
</dbReference>
<dbReference type="InterPro" id="IPR003594">
    <property type="entry name" value="HATPase_dom"/>
</dbReference>
<sequence>MLELTILVVEPDAAEAEDIKLSIESLGYNVSEIVATSEDAIQVLNRTNPDIILMDVDLNGPLDGVETAKIMDQTSNIPIIYLTENLEQIKSEMDNLTGHYSCLIKPITARELEHSIEYVVFKHASETGLLNDSANFKNIFDKAPIGIFHSTVEGKLLRLNTEYARIYGYNSTEEILNDVNNSTIQEMFYVEPETRKELIEEVVKDEKWHTYKNQYYQKDGTIIDVELTFRAVKNHNNKVLYLEGFVKDISEKKKTETVLMETESLYNIISQNTGDVIWILDLKTQKFSYVSPSVYQLRGYTPEEVLKQKYEEVMTPEAYTFIKENLPKRIKQFLAGNEEWRVAQSEVDQYRKDGSIVPTEVVTTLLQDHRGEVSEILGVTRDITERKKIEKNLIESEERNRLLIESAGMGIGYCDIDGTILMINKIGAQKLNGKPEDFVGRLITDITKHEIAETLLERIAIATRSKDSMVYEDHLKLPKGEKWYIFTFTKIENSEGEITGVQIVANDITTVKKAQRERDRFFNLSSNLLCITDFNGCFKQLNHNWEEILGWSEKELKSRPIHEFIHPKDRFKETDFNEYAMGADSNIKFENRFKTKDGSYKWLSWNVSLLPSEGIVFADVRDATKQKISEEALLMSEKKYRTLFEYDPDYTILFNKDGIIVDANNAISMVTGVSKENLIGKSLHDTRIYFKEDITNLQEIFSKIIENKENQIFETELIDKHGNIRCVNVNVTVIEMEDDIIYVLVIASDITEIKQFETKLKGSIREKEVLLKEIHHRVKNNMQIISSLMNIQTRYLDDKESINVLKESQNRVKSMSMIHEKLYRSKKFDKVYFAEYIENLVWDLFYSYSIEKGKIEPVLEIDDVNLNIETSVPLGLIITELVSNCLKYAFPDSMEGTLYVSLKNLGENYELIIKDDGVGFPDTIDFKNTDSLGLQLVNSLTDQIDGEIELDNCNGTEFKIVFNELIYKERI</sequence>
<dbReference type="Gene3D" id="3.30.450.20">
    <property type="entry name" value="PAS domain"/>
    <property type="match status" value="5"/>
</dbReference>
<organism evidence="10 11">
    <name type="scientific">Methanobacterium lacus (strain AL-21)</name>
    <dbReference type="NCBI Taxonomy" id="877455"/>
    <lineage>
        <taxon>Archaea</taxon>
        <taxon>Methanobacteriati</taxon>
        <taxon>Methanobacteriota</taxon>
        <taxon>Methanomada group</taxon>
        <taxon>Methanobacteria</taxon>
        <taxon>Methanobacteriales</taxon>
        <taxon>Methanobacteriaceae</taxon>
        <taxon>Methanobacterium</taxon>
    </lineage>
</organism>
<dbReference type="GO" id="GO:0000160">
    <property type="term" value="P:phosphorelay signal transduction system"/>
    <property type="evidence" value="ECO:0007669"/>
    <property type="project" value="InterPro"/>
</dbReference>
<evidence type="ECO:0000313" key="11">
    <source>
        <dbReference type="Proteomes" id="UP000007490"/>
    </source>
</evidence>
<dbReference type="PROSITE" id="PS50112">
    <property type="entry name" value="PAS"/>
    <property type="match status" value="4"/>
</dbReference>
<dbReference type="RefSeq" id="WP_013644359.1">
    <property type="nucleotide sequence ID" value="NC_015216.1"/>
</dbReference>
<feature type="domain" description="PAS" evidence="8">
    <location>
        <begin position="261"/>
        <end position="337"/>
    </location>
</feature>
<proteinExistence type="predicted"/>
<evidence type="ECO:0000259" key="9">
    <source>
        <dbReference type="PROSITE" id="PS50113"/>
    </source>
</evidence>
<dbReference type="PROSITE" id="PS50113">
    <property type="entry name" value="PAC"/>
    <property type="match status" value="3"/>
</dbReference>
<keyword evidence="3 6" id="KW-0597">Phosphoprotein</keyword>
<dbReference type="InterPro" id="IPR000014">
    <property type="entry name" value="PAS"/>
</dbReference>
<dbReference type="GO" id="GO:0004673">
    <property type="term" value="F:protein histidine kinase activity"/>
    <property type="evidence" value="ECO:0007669"/>
    <property type="project" value="UniProtKB-EC"/>
</dbReference>
<feature type="domain" description="PAS" evidence="8">
    <location>
        <begin position="132"/>
        <end position="202"/>
    </location>
</feature>
<dbReference type="NCBIfam" id="TIGR00229">
    <property type="entry name" value="sensory_box"/>
    <property type="match status" value="5"/>
</dbReference>
<dbReference type="InterPro" id="IPR001789">
    <property type="entry name" value="Sig_transdc_resp-reg_receiver"/>
</dbReference>
<dbReference type="SMART" id="SM00086">
    <property type="entry name" value="PAC"/>
    <property type="match status" value="5"/>
</dbReference>
<dbReference type="Pfam" id="PF00072">
    <property type="entry name" value="Response_reg"/>
    <property type="match status" value="1"/>
</dbReference>
<keyword evidence="11" id="KW-1185">Reference proteome</keyword>
<evidence type="ECO:0000256" key="2">
    <source>
        <dbReference type="ARBA" id="ARBA00012438"/>
    </source>
</evidence>
<dbReference type="InterPro" id="IPR013656">
    <property type="entry name" value="PAS_4"/>
</dbReference>
<dbReference type="Pfam" id="PF02518">
    <property type="entry name" value="HATPase_c"/>
    <property type="match status" value="1"/>
</dbReference>
<dbReference type="InterPro" id="IPR035965">
    <property type="entry name" value="PAS-like_dom_sf"/>
</dbReference>
<dbReference type="EMBL" id="CP002551">
    <property type="protein sequence ID" value="ADZ09008.1"/>
    <property type="molecule type" value="Genomic_DNA"/>
</dbReference>
<dbReference type="InterPro" id="IPR013655">
    <property type="entry name" value="PAS_fold_3"/>
</dbReference>
<evidence type="ECO:0000256" key="6">
    <source>
        <dbReference type="PROSITE-ProRule" id="PRU00169"/>
    </source>
</evidence>
<dbReference type="SUPFAM" id="SSF52172">
    <property type="entry name" value="CheY-like"/>
    <property type="match status" value="1"/>
</dbReference>
<feature type="modified residue" description="4-aspartylphosphate" evidence="6">
    <location>
        <position position="55"/>
    </location>
</feature>
<protein>
    <recommendedName>
        <fullName evidence="2">histidine kinase</fullName>
        <ecNumber evidence="2">2.7.13.3</ecNumber>
    </recommendedName>
</protein>
<dbReference type="SMART" id="SM00091">
    <property type="entry name" value="PAS"/>
    <property type="match status" value="5"/>
</dbReference>
<feature type="domain" description="PAS" evidence="8">
    <location>
        <begin position="514"/>
        <end position="570"/>
    </location>
</feature>
<dbReference type="Pfam" id="PF13426">
    <property type="entry name" value="PAS_9"/>
    <property type="match status" value="2"/>
</dbReference>
<dbReference type="PROSITE" id="PS50110">
    <property type="entry name" value="RESPONSE_REGULATORY"/>
    <property type="match status" value="1"/>
</dbReference>
<keyword evidence="5 10" id="KW-0418">Kinase</keyword>
<dbReference type="SMART" id="SM00448">
    <property type="entry name" value="REC"/>
    <property type="match status" value="1"/>
</dbReference>
<accession>F0TB57</accession>
<dbReference type="eggNOG" id="arCOG02393">
    <property type="taxonomic scope" value="Archaea"/>
</dbReference>
<dbReference type="eggNOG" id="arCOG02348">
    <property type="taxonomic scope" value="Archaea"/>
</dbReference>
<dbReference type="HOGENOM" id="CLU_000445_114_57_2"/>
<dbReference type="Gene3D" id="3.40.50.2300">
    <property type="match status" value="1"/>
</dbReference>
<feature type="domain" description="PAS" evidence="8">
    <location>
        <begin position="636"/>
        <end position="708"/>
    </location>
</feature>
<feature type="domain" description="PAC" evidence="9">
    <location>
        <begin position="711"/>
        <end position="762"/>
    </location>
</feature>
<dbReference type="Pfam" id="PF07568">
    <property type="entry name" value="HisKA_2"/>
    <property type="match status" value="1"/>
</dbReference>
<dbReference type="EC" id="2.7.13.3" evidence="2"/>
<evidence type="ECO:0000256" key="4">
    <source>
        <dbReference type="ARBA" id="ARBA00022679"/>
    </source>
</evidence>
<dbReference type="AlphaFoldDB" id="F0TB57"/>
<dbReference type="KEGG" id="mel:Metbo_0757"/>
<dbReference type="PANTHER" id="PTHR43304">
    <property type="entry name" value="PHYTOCHROME-LIKE PROTEIN CPH1"/>
    <property type="match status" value="1"/>
</dbReference>
<dbReference type="InterPro" id="IPR052162">
    <property type="entry name" value="Sensor_kinase/Photoreceptor"/>
</dbReference>
<comment type="catalytic activity">
    <reaction evidence="1">
        <text>ATP + protein L-histidine = ADP + protein N-phospho-L-histidine.</text>
        <dbReference type="EC" id="2.7.13.3"/>
    </reaction>
</comment>
<dbReference type="STRING" id="877455.Metbo_0757"/>
<dbReference type="OrthoDB" id="8127at2157"/>
<feature type="domain" description="PAC" evidence="9">
    <location>
        <begin position="209"/>
        <end position="261"/>
    </location>
</feature>
<dbReference type="eggNOG" id="arCOG06712">
    <property type="taxonomic scope" value="Archaea"/>
</dbReference>
<dbReference type="SMART" id="SM00387">
    <property type="entry name" value="HATPase_c"/>
    <property type="match status" value="1"/>
</dbReference>
<dbReference type="InterPro" id="IPR011006">
    <property type="entry name" value="CheY-like_superfamily"/>
</dbReference>
<evidence type="ECO:0000256" key="1">
    <source>
        <dbReference type="ARBA" id="ARBA00000085"/>
    </source>
</evidence>
<dbReference type="SUPFAM" id="SSF55874">
    <property type="entry name" value="ATPase domain of HSP90 chaperone/DNA topoisomerase II/histidine kinase"/>
    <property type="match status" value="1"/>
</dbReference>
<keyword evidence="4" id="KW-0808">Transferase</keyword>
<evidence type="ECO:0000256" key="3">
    <source>
        <dbReference type="ARBA" id="ARBA00022553"/>
    </source>
</evidence>
<dbReference type="InterPro" id="IPR036890">
    <property type="entry name" value="HATPase_C_sf"/>
</dbReference>
<feature type="domain" description="Response regulatory" evidence="7">
    <location>
        <begin position="5"/>
        <end position="120"/>
    </location>
</feature>
<dbReference type="Pfam" id="PF08448">
    <property type="entry name" value="PAS_4"/>
    <property type="match status" value="2"/>
</dbReference>
<dbReference type="SUPFAM" id="SSF55785">
    <property type="entry name" value="PYP-like sensor domain (PAS domain)"/>
    <property type="match status" value="5"/>
</dbReference>
<dbReference type="PANTHER" id="PTHR43304:SF1">
    <property type="entry name" value="PAC DOMAIN-CONTAINING PROTEIN"/>
    <property type="match status" value="1"/>
</dbReference>
<dbReference type="InterPro" id="IPR011495">
    <property type="entry name" value="Sig_transdc_His_kin_sub2_dim/P"/>
</dbReference>
<evidence type="ECO:0000259" key="7">
    <source>
        <dbReference type="PROSITE" id="PS50110"/>
    </source>
</evidence>
<dbReference type="GeneID" id="25394715"/>
<evidence type="ECO:0000313" key="10">
    <source>
        <dbReference type="EMBL" id="ADZ09008.1"/>
    </source>
</evidence>
<dbReference type="InterPro" id="IPR000700">
    <property type="entry name" value="PAS-assoc_C"/>
</dbReference>
<dbReference type="CDD" id="cd00130">
    <property type="entry name" value="PAS"/>
    <property type="match status" value="5"/>
</dbReference>
<feature type="domain" description="PAC" evidence="9">
    <location>
        <begin position="343"/>
        <end position="395"/>
    </location>
</feature>
<evidence type="ECO:0000259" key="8">
    <source>
        <dbReference type="PROSITE" id="PS50112"/>
    </source>
</evidence>
<dbReference type="Proteomes" id="UP000007490">
    <property type="component" value="Chromosome"/>
</dbReference>